<dbReference type="AlphaFoldDB" id="A0AAD6U0L2"/>
<dbReference type="InterPro" id="IPR040648">
    <property type="entry name" value="HMGXB3_CxC4"/>
</dbReference>
<keyword evidence="1" id="KW-0479">Metal-binding</keyword>
<feature type="compositionally biased region" description="Acidic residues" evidence="2">
    <location>
        <begin position="472"/>
        <end position="486"/>
    </location>
</feature>
<organism evidence="4 5">
    <name type="scientific">Mycena belliarum</name>
    <dbReference type="NCBI Taxonomy" id="1033014"/>
    <lineage>
        <taxon>Eukaryota</taxon>
        <taxon>Fungi</taxon>
        <taxon>Dikarya</taxon>
        <taxon>Basidiomycota</taxon>
        <taxon>Agaricomycotina</taxon>
        <taxon>Agaricomycetes</taxon>
        <taxon>Agaricomycetidae</taxon>
        <taxon>Agaricales</taxon>
        <taxon>Marasmiineae</taxon>
        <taxon>Mycenaceae</taxon>
        <taxon>Mycena</taxon>
    </lineage>
</organism>
<evidence type="ECO:0000256" key="2">
    <source>
        <dbReference type="SAM" id="MobiDB-lite"/>
    </source>
</evidence>
<sequence length="851" mass="95158">MGTSSADLLPATFPAFAISQTPSTPKHEIDYMEYVDSVLADNEAFIQIAKNMFVVNGWDDKKGRSKNTWYHIQRSTIGREYFYVCTCPNSNQDDSCVHEYLLKNYGDELFPNDSDLSEVILFSRQLEMNELDYLNYFSCPSPNMRGLRGRVIVTYTGLDDGSGLWKCLKDPLACGHKGVCRSKFFQLVQSNPDAADSGGVDNETFPKIRNASGVERSVSYRQRPPPIWASLPSDPLFERIPPIKFPPRYLPLSEGSSCCCRATDRLAFRSGDTTKEQTAIVYGLTEFFAVTVQVQSCSCKYRFIGPDCANLGIFNLNNKVLFTHEILDEYTSAYTTSETPFSAWIVTMERRYTFHSVGAQSFCSPAIFRSAWFAYARLQYLDGDMQCVKCGPSPENTIWDGVTLAFNKKHLLPSLEPPTISQPTSIIRNTTLYVPDQKLMPDTPSRKLVQKVVNGPPIKPVAPSGVEHEGDSDSAVEDDNAGDDEGGEHRPKLPKGAQQILERLEAVPKAVARLAGTNPPLSRLFDRHFGIDCVYRGIKAPDVYKRLFIQISAEESVLQMANGSALEVLQIFVKDPNRMNATALIDIPVLHEVLVYEFDNNGGALPTDLIEVCIWILEKGNAVLHTLKKDIQPLKAAEGPVQEKPWMEVSFSLYRTGCCYGMPKVRERPAYPKLKYDTKLDAGGKRGAKCSKFYSQYGERKLTGGIMCAWCTHSICYGFHCIPKGEGRNDVFSALVTRWESAPKRVVYDFACALGPYCMTREPAFFADTQFVIDDFHSTGHSKCAPAAFLKTYCAVDPRLRYINTSAGECGNSGISRIRKSVSYTSQDRAIVYTKVFLSIWNRQIIRGMGV</sequence>
<feature type="region of interest" description="Disordered" evidence="2">
    <location>
        <begin position="452"/>
        <end position="494"/>
    </location>
</feature>
<comment type="caution">
    <text evidence="4">The sequence shown here is derived from an EMBL/GenBank/DDBJ whole genome shotgun (WGS) entry which is preliminary data.</text>
</comment>
<protein>
    <recommendedName>
        <fullName evidence="3">SWIM-type domain-containing protein</fullName>
    </recommendedName>
</protein>
<keyword evidence="5" id="KW-1185">Reference proteome</keyword>
<evidence type="ECO:0000313" key="5">
    <source>
        <dbReference type="Proteomes" id="UP001222325"/>
    </source>
</evidence>
<dbReference type="PANTHER" id="PTHR34305">
    <property type="entry name" value="EXPRESSED PROTEIN"/>
    <property type="match status" value="1"/>
</dbReference>
<evidence type="ECO:0000313" key="4">
    <source>
        <dbReference type="EMBL" id="KAJ7085660.1"/>
    </source>
</evidence>
<accession>A0AAD6U0L2</accession>
<evidence type="ECO:0000256" key="1">
    <source>
        <dbReference type="PROSITE-ProRule" id="PRU00325"/>
    </source>
</evidence>
<dbReference type="Pfam" id="PF18717">
    <property type="entry name" value="CxC4"/>
    <property type="match status" value="1"/>
</dbReference>
<dbReference type="PROSITE" id="PS50966">
    <property type="entry name" value="ZF_SWIM"/>
    <property type="match status" value="1"/>
</dbReference>
<evidence type="ECO:0000259" key="3">
    <source>
        <dbReference type="PROSITE" id="PS50966"/>
    </source>
</evidence>
<dbReference type="GO" id="GO:0008270">
    <property type="term" value="F:zinc ion binding"/>
    <property type="evidence" value="ECO:0007669"/>
    <property type="project" value="UniProtKB-KW"/>
</dbReference>
<keyword evidence="1" id="KW-0862">Zinc</keyword>
<dbReference type="PANTHER" id="PTHR34305:SF1">
    <property type="entry name" value="SWIM-TYPE DOMAIN-CONTAINING PROTEIN"/>
    <property type="match status" value="1"/>
</dbReference>
<reference evidence="4" key="1">
    <citation type="submission" date="2023-03" db="EMBL/GenBank/DDBJ databases">
        <title>Massive genome expansion in bonnet fungi (Mycena s.s.) driven by repeated elements and novel gene families across ecological guilds.</title>
        <authorList>
            <consortium name="Lawrence Berkeley National Laboratory"/>
            <person name="Harder C.B."/>
            <person name="Miyauchi S."/>
            <person name="Viragh M."/>
            <person name="Kuo A."/>
            <person name="Thoen E."/>
            <person name="Andreopoulos B."/>
            <person name="Lu D."/>
            <person name="Skrede I."/>
            <person name="Drula E."/>
            <person name="Henrissat B."/>
            <person name="Morin E."/>
            <person name="Kohler A."/>
            <person name="Barry K."/>
            <person name="LaButti K."/>
            <person name="Morin E."/>
            <person name="Salamov A."/>
            <person name="Lipzen A."/>
            <person name="Mereny Z."/>
            <person name="Hegedus B."/>
            <person name="Baldrian P."/>
            <person name="Stursova M."/>
            <person name="Weitz H."/>
            <person name="Taylor A."/>
            <person name="Grigoriev I.V."/>
            <person name="Nagy L.G."/>
            <person name="Martin F."/>
            <person name="Kauserud H."/>
        </authorList>
    </citation>
    <scope>NUCLEOTIDE SEQUENCE</scope>
    <source>
        <strain evidence="4">CBHHK173m</strain>
    </source>
</reference>
<dbReference type="Proteomes" id="UP001222325">
    <property type="component" value="Unassembled WGS sequence"/>
</dbReference>
<gene>
    <name evidence="4" type="ORF">B0H15DRAFT_782746</name>
</gene>
<proteinExistence type="predicted"/>
<feature type="domain" description="SWIM-type" evidence="3">
    <location>
        <begin position="70"/>
        <end position="107"/>
    </location>
</feature>
<dbReference type="InterPro" id="IPR007527">
    <property type="entry name" value="Znf_SWIM"/>
</dbReference>
<name>A0AAD6U0L2_9AGAR</name>
<keyword evidence="1" id="KW-0863">Zinc-finger</keyword>
<dbReference type="EMBL" id="JARJCN010000033">
    <property type="protein sequence ID" value="KAJ7085660.1"/>
    <property type="molecule type" value="Genomic_DNA"/>
</dbReference>